<dbReference type="Gene3D" id="2.60.40.1120">
    <property type="entry name" value="Carboxypeptidase-like, regulatory domain"/>
    <property type="match status" value="1"/>
</dbReference>
<dbReference type="InterPro" id="IPR039426">
    <property type="entry name" value="TonB-dep_rcpt-like"/>
</dbReference>
<evidence type="ECO:0000256" key="4">
    <source>
        <dbReference type="ARBA" id="ARBA00022692"/>
    </source>
</evidence>
<keyword evidence="3 7" id="KW-1134">Transmembrane beta strand</keyword>
<evidence type="ECO:0000256" key="7">
    <source>
        <dbReference type="PROSITE-ProRule" id="PRU01360"/>
    </source>
</evidence>
<accession>A0A1I0SB44</accession>
<dbReference type="NCBIfam" id="TIGR04056">
    <property type="entry name" value="OMP_RagA_SusC"/>
    <property type="match status" value="1"/>
</dbReference>
<keyword evidence="2 7" id="KW-0813">Transport</keyword>
<dbReference type="Gene3D" id="2.170.130.10">
    <property type="entry name" value="TonB-dependent receptor, plug domain"/>
    <property type="match status" value="1"/>
</dbReference>
<comment type="similarity">
    <text evidence="7">Belongs to the TonB-dependent receptor family.</text>
</comment>
<evidence type="ECO:0000256" key="1">
    <source>
        <dbReference type="ARBA" id="ARBA00004571"/>
    </source>
</evidence>
<dbReference type="Pfam" id="PF13715">
    <property type="entry name" value="CarbopepD_reg_2"/>
    <property type="match status" value="1"/>
</dbReference>
<keyword evidence="6 7" id="KW-0998">Cell outer membrane</keyword>
<evidence type="ECO:0000313" key="10">
    <source>
        <dbReference type="Proteomes" id="UP000199310"/>
    </source>
</evidence>
<evidence type="ECO:0000256" key="2">
    <source>
        <dbReference type="ARBA" id="ARBA00022448"/>
    </source>
</evidence>
<dbReference type="Proteomes" id="UP000199310">
    <property type="component" value="Unassembled WGS sequence"/>
</dbReference>
<dbReference type="InterPro" id="IPR036942">
    <property type="entry name" value="Beta-barrel_TonB_sf"/>
</dbReference>
<dbReference type="NCBIfam" id="TIGR04057">
    <property type="entry name" value="SusC_RagA_signa"/>
    <property type="match status" value="1"/>
</dbReference>
<reference evidence="10" key="1">
    <citation type="submission" date="2016-10" db="EMBL/GenBank/DDBJ databases">
        <authorList>
            <person name="Varghese N."/>
            <person name="Submissions S."/>
        </authorList>
    </citation>
    <scope>NUCLEOTIDE SEQUENCE [LARGE SCALE GENOMIC DNA]</scope>
    <source>
        <strain evidence="10">DSM 3695</strain>
    </source>
</reference>
<evidence type="ECO:0000259" key="8">
    <source>
        <dbReference type="Pfam" id="PF07715"/>
    </source>
</evidence>
<organism evidence="9 10">
    <name type="scientific">Chitinophaga arvensicola</name>
    <dbReference type="NCBI Taxonomy" id="29529"/>
    <lineage>
        <taxon>Bacteria</taxon>
        <taxon>Pseudomonadati</taxon>
        <taxon>Bacteroidota</taxon>
        <taxon>Chitinophagia</taxon>
        <taxon>Chitinophagales</taxon>
        <taxon>Chitinophagaceae</taxon>
        <taxon>Chitinophaga</taxon>
    </lineage>
</organism>
<dbReference type="Pfam" id="PF07715">
    <property type="entry name" value="Plug"/>
    <property type="match status" value="1"/>
</dbReference>
<comment type="subcellular location">
    <subcellularLocation>
        <location evidence="1 7">Cell outer membrane</location>
        <topology evidence="1 7">Multi-pass membrane protein</topology>
    </subcellularLocation>
</comment>
<dbReference type="AlphaFoldDB" id="A0A1I0SB44"/>
<dbReference type="PROSITE" id="PS52016">
    <property type="entry name" value="TONB_DEPENDENT_REC_3"/>
    <property type="match status" value="1"/>
</dbReference>
<dbReference type="InterPro" id="IPR012910">
    <property type="entry name" value="Plug_dom"/>
</dbReference>
<dbReference type="InterPro" id="IPR008969">
    <property type="entry name" value="CarboxyPept-like_regulatory"/>
</dbReference>
<dbReference type="InterPro" id="IPR023996">
    <property type="entry name" value="TonB-dep_OMP_SusC/RagA"/>
</dbReference>
<dbReference type="InterPro" id="IPR023997">
    <property type="entry name" value="TonB-dep_OMP_SusC/RagA_CS"/>
</dbReference>
<evidence type="ECO:0000313" key="9">
    <source>
        <dbReference type="EMBL" id="SEW53840.1"/>
    </source>
</evidence>
<dbReference type="STRING" id="29529.SAMN04488122_5711"/>
<keyword evidence="5 7" id="KW-0472">Membrane</keyword>
<dbReference type="InterPro" id="IPR037066">
    <property type="entry name" value="Plug_dom_sf"/>
</dbReference>
<dbReference type="Gene3D" id="2.40.170.20">
    <property type="entry name" value="TonB-dependent receptor, beta-barrel domain"/>
    <property type="match status" value="1"/>
</dbReference>
<evidence type="ECO:0000256" key="5">
    <source>
        <dbReference type="ARBA" id="ARBA00023136"/>
    </source>
</evidence>
<dbReference type="SUPFAM" id="SSF56935">
    <property type="entry name" value="Porins"/>
    <property type="match status" value="1"/>
</dbReference>
<gene>
    <name evidence="9" type="ORF">SAMN04488122_5711</name>
</gene>
<evidence type="ECO:0000256" key="3">
    <source>
        <dbReference type="ARBA" id="ARBA00022452"/>
    </source>
</evidence>
<proteinExistence type="inferred from homology"/>
<dbReference type="GO" id="GO:0009279">
    <property type="term" value="C:cell outer membrane"/>
    <property type="evidence" value="ECO:0007669"/>
    <property type="project" value="UniProtKB-SubCell"/>
</dbReference>
<name>A0A1I0SB44_9BACT</name>
<keyword evidence="10" id="KW-1185">Reference proteome</keyword>
<sequence length="1201" mass="134471">MFEHFRSKNGFANKKPGVIFYFSTQTKIMKLLLIPVSPGIRVVSGYVPLRRQRLFKIFWLMNKIAFLMLIAMQAGARSYGQQVSLSLRNAPLPQLFKEVKKQTGYVFFYDDALLQRDAAITISLHNVPLKVALDSCFKDQPFNWEMVNKNIYLRRKPSTRVLDLPNAFKLQPVSGKVLDNTGQPLPMATVKLLPLGKGTMTDEAGNFTIKDVPNGEYILEITSVGFERFILTVEVNSTQVPNLGNLQMKLAVAKLTEISIVNTGYQRLPRERAAGSFSVINQATLEKRSNFNIQTYLQGQVPGLLTNTNGSMTIRGKSTLYADASPLIVIDGFPVERDLNTINPNDVESITVLKDASAASIWGVRAANGVIVIQTKRGAASRKSLDVSFNTSVSVSAKPDLSKLPFAPTASFIGFEKYKVDNKLTTFYGKPRNALTPVEDAYLNNPANAARIVDSLQQYHAYDDFSSQFMRNAIRQQYGVSLAAKGEKSSTRGSFNYDNTPSYMKRTGDERFSLDLFQSTAITKKLHVDMGLNFVMLNSTNNGLSLNDLKSLLPYQRLLDDNGNYVPQPRTFYQADKDALVKAGYPYNWNYNLVQEFRNHDNQTRNRNITATAGISYLFAKDFFFNTSYQYENYGSTNTILENEESYDVRNQVNFSTFVKNGQPVSGLPKGSIYSVAESKLQTHTWRNLVKYDGMLGSPVHQLTAIAGLEIREVSGNSSGQTKYGYDPETLQFANLDYVNGYTNILGNKAFIRDASVFTDTKNRFVSLFSNAGYTFDDKYSVNASARLDKTNLFGSSDKYRNVWLWSSGVSWQAHKEEFLENGPFSTLILRATYGINGNVDRSTSPFLIAKVAKDQQTNLNYGYISNPANPLLRWEKTTVKNIGIDYALKSSRLRGSVEYYDRYSTDLLGNATINGTYGFNSAYVNYASLRNKGVDATISALIINRAITFTATLNYSYNSNKVVKVDFPNQTVGAFTGGLAQEGLPLNYLYSYRWAGLSKTGAPQVYDEKGNIVDYTKEMNNTAALVYQGTTVPPHYGGLFFDVGYKGLSLTAGFIYKMGNHFRIPQIQYRGLFEAVSQVHKDWDNRWQKPGDELLTNIPAMPKTQTGLNIYDSYTANADINVATASTIRFNELLLNYTLPKHLMAKFPASRINLGFQARNLGVYLFNKQKIDPEYATDLSIGNFLLAPPAEFTFSIKANF</sequence>
<dbReference type="SUPFAM" id="SSF49464">
    <property type="entry name" value="Carboxypeptidase regulatory domain-like"/>
    <property type="match status" value="1"/>
</dbReference>
<protein>
    <submittedName>
        <fullName evidence="9">TonB-linked outer membrane protein, SusC/RagA family</fullName>
    </submittedName>
</protein>
<evidence type="ECO:0000256" key="6">
    <source>
        <dbReference type="ARBA" id="ARBA00023237"/>
    </source>
</evidence>
<dbReference type="EMBL" id="FOJG01000002">
    <property type="protein sequence ID" value="SEW53840.1"/>
    <property type="molecule type" value="Genomic_DNA"/>
</dbReference>
<keyword evidence="4 7" id="KW-0812">Transmembrane</keyword>
<feature type="domain" description="TonB-dependent receptor plug" evidence="8">
    <location>
        <begin position="271"/>
        <end position="370"/>
    </location>
</feature>